<dbReference type="InterPro" id="IPR003587">
    <property type="entry name" value="Hint_dom_N"/>
</dbReference>
<dbReference type="InterPro" id="IPR036844">
    <property type="entry name" value="Hint_dom_sf"/>
</dbReference>
<dbReference type="SUPFAM" id="SSF52009">
    <property type="entry name" value="Phosphohistidine domain"/>
    <property type="match status" value="1"/>
</dbReference>
<name>X0VMN0_9ZZZZ</name>
<comment type="similarity">
    <text evidence="1">Belongs to the PEP-utilizing enzyme family.</text>
</comment>
<evidence type="ECO:0000256" key="2">
    <source>
        <dbReference type="ARBA" id="ARBA00022741"/>
    </source>
</evidence>
<evidence type="ECO:0000256" key="1">
    <source>
        <dbReference type="ARBA" id="ARBA00007837"/>
    </source>
</evidence>
<dbReference type="Gene3D" id="2.170.16.10">
    <property type="entry name" value="Hedgehog/Intein (Hint) domain"/>
    <property type="match status" value="1"/>
</dbReference>
<accession>X0VMN0</accession>
<keyword evidence="2" id="KW-0547">Nucleotide-binding</keyword>
<dbReference type="GO" id="GO:0008986">
    <property type="term" value="F:pyruvate, water dikinase activity"/>
    <property type="evidence" value="ECO:0007669"/>
    <property type="project" value="InterPro"/>
</dbReference>
<dbReference type="InterPro" id="IPR036637">
    <property type="entry name" value="Phosphohistidine_dom_sf"/>
</dbReference>
<evidence type="ECO:0000256" key="3">
    <source>
        <dbReference type="ARBA" id="ARBA00022840"/>
    </source>
</evidence>
<dbReference type="GO" id="GO:0016539">
    <property type="term" value="P:intein-mediated protein splicing"/>
    <property type="evidence" value="ECO:0007669"/>
    <property type="project" value="InterPro"/>
</dbReference>
<dbReference type="InterPro" id="IPR008279">
    <property type="entry name" value="PEP-util_enz_mobile_dom"/>
</dbReference>
<feature type="domain" description="Hint" evidence="4">
    <location>
        <begin position="101"/>
        <end position="210"/>
    </location>
</feature>
<proteinExistence type="inferred from homology"/>
<feature type="non-terminal residue" evidence="5">
    <location>
        <position position="256"/>
    </location>
</feature>
<protein>
    <recommendedName>
        <fullName evidence="4">Hint domain-containing protein</fullName>
    </recommendedName>
</protein>
<keyword evidence="3" id="KW-0067">ATP-binding</keyword>
<feature type="non-terminal residue" evidence="5">
    <location>
        <position position="1"/>
    </location>
</feature>
<evidence type="ECO:0000313" key="5">
    <source>
        <dbReference type="EMBL" id="GAG19629.1"/>
    </source>
</evidence>
<comment type="caution">
    <text evidence="5">The sequence shown here is derived from an EMBL/GenBank/DDBJ whole genome shotgun (WGS) entry which is preliminary data.</text>
</comment>
<dbReference type="PANTHER" id="PTHR43030">
    <property type="entry name" value="PHOSPHOENOLPYRUVATE SYNTHASE"/>
    <property type="match status" value="1"/>
</dbReference>
<dbReference type="InterPro" id="IPR006141">
    <property type="entry name" value="Intein_N"/>
</dbReference>
<gene>
    <name evidence="5" type="ORF">S01H1_58439</name>
</gene>
<evidence type="ECO:0000259" key="4">
    <source>
        <dbReference type="SMART" id="SM00306"/>
    </source>
</evidence>
<dbReference type="NCBIfam" id="TIGR01445">
    <property type="entry name" value="intein_Nterm"/>
    <property type="match status" value="1"/>
</dbReference>
<dbReference type="Pfam" id="PF00391">
    <property type="entry name" value="PEP-utilizers"/>
    <property type="match status" value="1"/>
</dbReference>
<dbReference type="SMART" id="SM00306">
    <property type="entry name" value="HintN"/>
    <property type="match status" value="1"/>
</dbReference>
<dbReference type="EMBL" id="BARS01038177">
    <property type="protein sequence ID" value="GAG19629.1"/>
    <property type="molecule type" value="Genomic_DNA"/>
</dbReference>
<dbReference type="AlphaFoldDB" id="X0VMN0"/>
<reference evidence="5" key="1">
    <citation type="journal article" date="2014" name="Front. Microbiol.">
        <title>High frequency of phylogenetically diverse reductive dehalogenase-homologous genes in deep subseafloor sedimentary metagenomes.</title>
        <authorList>
            <person name="Kawai M."/>
            <person name="Futagami T."/>
            <person name="Toyoda A."/>
            <person name="Takaki Y."/>
            <person name="Nishi S."/>
            <person name="Hori S."/>
            <person name="Arai W."/>
            <person name="Tsubouchi T."/>
            <person name="Morono Y."/>
            <person name="Uchiyama I."/>
            <person name="Ito T."/>
            <person name="Fujiyama A."/>
            <person name="Inagaki F."/>
            <person name="Takami H."/>
        </authorList>
    </citation>
    <scope>NUCLEOTIDE SEQUENCE</scope>
    <source>
        <strain evidence="5">Expedition CK06-06</strain>
    </source>
</reference>
<dbReference type="GO" id="GO:0005524">
    <property type="term" value="F:ATP binding"/>
    <property type="evidence" value="ECO:0007669"/>
    <property type="project" value="UniProtKB-KW"/>
</dbReference>
<sequence>GKAQDIEFAIEKSRVYIVQSRPVTTLKKEGVKGEELKGEKLTSGLAASPGVASGIVKVVKTEEDIHNFPEKGHVLVTEMTNPSMVPIMKKAVAIVTDEGGMTCFAGDTKVLTNKGFISMEEATRRIKEGEEFLIFSYDYKNKEPKWKKVVNAGKRKSEIIRVAVSQKGVMSHNYIDLTSDHKMFTFENRDLIKKEINEILDDKEMLCLVDKLPEFENNHNEKLAYLTGALLSDGCIRVIKHHTGNPRKGVIVFTQK</sequence>
<dbReference type="PANTHER" id="PTHR43030:SF1">
    <property type="entry name" value="PHOSPHOENOLPYRUVATE SYNTHASE"/>
    <property type="match status" value="1"/>
</dbReference>
<dbReference type="SUPFAM" id="SSF51294">
    <property type="entry name" value="Hedgehog/intein (Hint) domain"/>
    <property type="match status" value="1"/>
</dbReference>
<dbReference type="InterPro" id="IPR006319">
    <property type="entry name" value="PEP_synth"/>
</dbReference>
<dbReference type="CDD" id="cd00081">
    <property type="entry name" value="Hint"/>
    <property type="match status" value="1"/>
</dbReference>
<dbReference type="Gene3D" id="3.50.30.10">
    <property type="entry name" value="Phosphohistidine domain"/>
    <property type="match status" value="1"/>
</dbReference>
<organism evidence="5">
    <name type="scientific">marine sediment metagenome</name>
    <dbReference type="NCBI Taxonomy" id="412755"/>
    <lineage>
        <taxon>unclassified sequences</taxon>
        <taxon>metagenomes</taxon>
        <taxon>ecological metagenomes</taxon>
    </lineage>
</organism>
<dbReference type="Gene3D" id="3.30.470.20">
    <property type="entry name" value="ATP-grasp fold, B domain"/>
    <property type="match status" value="1"/>
</dbReference>
<dbReference type="PROSITE" id="PS50817">
    <property type="entry name" value="INTEIN_N_TER"/>
    <property type="match status" value="1"/>
</dbReference>